<dbReference type="Proteomes" id="UP000054387">
    <property type="component" value="Unassembled WGS sequence"/>
</dbReference>
<comment type="caution">
    <text evidence="3">The sequence shown here is derived from an EMBL/GenBank/DDBJ whole genome shotgun (WGS) entry which is preliminary data.</text>
</comment>
<sequence>MSDDGFRDSGDGNTSESPVPDSITRNQTVTEGLDIVCSLLASPRRRYLLYYLLSLDDAVGELDAAVNAVQAYEAAGNRTDNPPPRESLKIDLHHNHLPRLAETRNCAYDRRRGTIRFTPHPTLEELVEHTRYKELN</sequence>
<evidence type="ECO:0000313" key="4">
    <source>
        <dbReference type="Proteomes" id="UP000054387"/>
    </source>
</evidence>
<name>A0A0W1RC72_9EURY</name>
<accession>A0A0W1RC72</accession>
<dbReference type="RefSeq" id="WP_058580436.1">
    <property type="nucleotide sequence ID" value="NZ_LOPU01000013.1"/>
</dbReference>
<feature type="compositionally biased region" description="Basic and acidic residues" evidence="1">
    <location>
        <begin position="1"/>
        <end position="10"/>
    </location>
</feature>
<dbReference type="OrthoDB" id="290356at2157"/>
<protein>
    <recommendedName>
        <fullName evidence="2">DUF7344 domain-containing protein</fullName>
    </recommendedName>
</protein>
<dbReference type="EMBL" id="LOPU01000013">
    <property type="protein sequence ID" value="KTG11151.1"/>
    <property type="molecule type" value="Genomic_DNA"/>
</dbReference>
<proteinExistence type="predicted"/>
<evidence type="ECO:0000313" key="3">
    <source>
        <dbReference type="EMBL" id="KTG11151.1"/>
    </source>
</evidence>
<dbReference type="AlphaFoldDB" id="A0A0W1RC72"/>
<feature type="region of interest" description="Disordered" evidence="1">
    <location>
        <begin position="1"/>
        <end position="27"/>
    </location>
</feature>
<feature type="domain" description="DUF7344" evidence="2">
    <location>
        <begin position="38"/>
        <end position="116"/>
    </location>
</feature>
<organism evidence="3 4">
    <name type="scientific">Haloprofundus marisrubri</name>
    <dbReference type="NCBI Taxonomy" id="1514971"/>
    <lineage>
        <taxon>Archaea</taxon>
        <taxon>Methanobacteriati</taxon>
        <taxon>Methanobacteriota</taxon>
        <taxon>Stenosarchaea group</taxon>
        <taxon>Halobacteria</taxon>
        <taxon>Halobacteriales</taxon>
        <taxon>Haloferacaceae</taxon>
        <taxon>Haloprofundus</taxon>
    </lineage>
</organism>
<keyword evidence="4" id="KW-1185">Reference proteome</keyword>
<evidence type="ECO:0000259" key="2">
    <source>
        <dbReference type="Pfam" id="PF24035"/>
    </source>
</evidence>
<dbReference type="Pfam" id="PF24035">
    <property type="entry name" value="DUF7344"/>
    <property type="match status" value="1"/>
</dbReference>
<reference evidence="3 4" key="1">
    <citation type="submission" date="2015-12" db="EMBL/GenBank/DDBJ databases">
        <title>Haloprofundus marisrubri gen. nov., sp. nov., an extremely halophilic archaeon isolated from the Discovery deep brine-seawater interface in the Red Sea.</title>
        <authorList>
            <person name="Zhang G."/>
            <person name="Stingl U."/>
            <person name="Rashid M."/>
        </authorList>
    </citation>
    <scope>NUCLEOTIDE SEQUENCE [LARGE SCALE GENOMIC DNA]</scope>
    <source>
        <strain evidence="3 4">SB9</strain>
    </source>
</reference>
<dbReference type="InterPro" id="IPR055768">
    <property type="entry name" value="DUF7344"/>
</dbReference>
<dbReference type="STRING" id="1514971.AUR64_05435"/>
<gene>
    <name evidence="3" type="ORF">AUR64_05435</name>
</gene>
<evidence type="ECO:0000256" key="1">
    <source>
        <dbReference type="SAM" id="MobiDB-lite"/>
    </source>
</evidence>
<feature type="compositionally biased region" description="Polar residues" evidence="1">
    <location>
        <begin position="11"/>
        <end position="27"/>
    </location>
</feature>